<protein>
    <submittedName>
        <fullName evidence="1">Uncharacterized protein</fullName>
    </submittedName>
</protein>
<evidence type="ECO:0000313" key="1">
    <source>
        <dbReference type="EMBL" id="GBP12103.1"/>
    </source>
</evidence>
<proteinExistence type="predicted"/>
<dbReference type="Proteomes" id="UP000299102">
    <property type="component" value="Unassembled WGS sequence"/>
</dbReference>
<gene>
    <name evidence="1" type="ORF">EVAR_101517_1</name>
</gene>
<comment type="caution">
    <text evidence="1">The sequence shown here is derived from an EMBL/GenBank/DDBJ whole genome shotgun (WGS) entry which is preliminary data.</text>
</comment>
<organism evidence="1 2">
    <name type="scientific">Eumeta variegata</name>
    <name type="common">Bagworm moth</name>
    <name type="synonym">Eumeta japonica</name>
    <dbReference type="NCBI Taxonomy" id="151549"/>
    <lineage>
        <taxon>Eukaryota</taxon>
        <taxon>Metazoa</taxon>
        <taxon>Ecdysozoa</taxon>
        <taxon>Arthropoda</taxon>
        <taxon>Hexapoda</taxon>
        <taxon>Insecta</taxon>
        <taxon>Pterygota</taxon>
        <taxon>Neoptera</taxon>
        <taxon>Endopterygota</taxon>
        <taxon>Lepidoptera</taxon>
        <taxon>Glossata</taxon>
        <taxon>Ditrysia</taxon>
        <taxon>Tineoidea</taxon>
        <taxon>Psychidae</taxon>
        <taxon>Oiketicinae</taxon>
        <taxon>Eumeta</taxon>
    </lineage>
</organism>
<name>A0A4C1TC49_EUMVA</name>
<keyword evidence="2" id="KW-1185">Reference proteome</keyword>
<dbReference type="EMBL" id="BGZK01005013">
    <property type="protein sequence ID" value="GBP12103.1"/>
    <property type="molecule type" value="Genomic_DNA"/>
</dbReference>
<evidence type="ECO:0000313" key="2">
    <source>
        <dbReference type="Proteomes" id="UP000299102"/>
    </source>
</evidence>
<accession>A0A4C1TC49</accession>
<sequence>MLPLTEEGGGQTSLHTKSYIPSSRGVTRSVPICSLVCRWYETVMKWNFAWSDLVISANKLRPKGGLIGDTRFGLGEVQHLDVLLSGYQKSFGLVLLVESSGENTLGLFLGLPYPRVNSVPWG</sequence>
<reference evidence="1 2" key="1">
    <citation type="journal article" date="2019" name="Commun. Biol.">
        <title>The bagworm genome reveals a unique fibroin gene that provides high tensile strength.</title>
        <authorList>
            <person name="Kono N."/>
            <person name="Nakamura H."/>
            <person name="Ohtoshi R."/>
            <person name="Tomita M."/>
            <person name="Numata K."/>
            <person name="Arakawa K."/>
        </authorList>
    </citation>
    <scope>NUCLEOTIDE SEQUENCE [LARGE SCALE GENOMIC DNA]</scope>
</reference>
<dbReference type="AlphaFoldDB" id="A0A4C1TC49"/>